<dbReference type="InterPro" id="IPR002347">
    <property type="entry name" value="SDR_fam"/>
</dbReference>
<dbReference type="PANTHER" id="PTHR42901:SF1">
    <property type="entry name" value="ALCOHOL DEHYDROGENASE"/>
    <property type="match status" value="1"/>
</dbReference>
<dbReference type="AlphaFoldDB" id="S3D9G2"/>
<keyword evidence="6" id="KW-1185">Reference proteome</keyword>
<gene>
    <name evidence="5" type="ORF">GLAREA_06762</name>
</gene>
<name>S3D9G2_GLAL2</name>
<accession>S3D9G2</accession>
<protein>
    <submittedName>
        <fullName evidence="5">NAD(P)-binding Rossmann-fold containing protein</fullName>
    </submittedName>
</protein>
<dbReference type="SMART" id="SM00822">
    <property type="entry name" value="PKS_KR"/>
    <property type="match status" value="1"/>
</dbReference>
<dbReference type="InterPro" id="IPR036291">
    <property type="entry name" value="NAD(P)-bd_dom_sf"/>
</dbReference>
<dbReference type="Pfam" id="PF00106">
    <property type="entry name" value="adh_short"/>
    <property type="match status" value="1"/>
</dbReference>
<dbReference type="SUPFAM" id="SSF51735">
    <property type="entry name" value="NAD(P)-binding Rossmann-fold domains"/>
    <property type="match status" value="1"/>
</dbReference>
<dbReference type="KEGG" id="glz:GLAREA_06762"/>
<evidence type="ECO:0000313" key="5">
    <source>
        <dbReference type="EMBL" id="EPE33749.1"/>
    </source>
</evidence>
<dbReference type="CDD" id="cd05233">
    <property type="entry name" value="SDR_c"/>
    <property type="match status" value="1"/>
</dbReference>
<dbReference type="PRINTS" id="PR00081">
    <property type="entry name" value="GDHRDH"/>
</dbReference>
<dbReference type="Proteomes" id="UP000016922">
    <property type="component" value="Unassembled WGS sequence"/>
</dbReference>
<dbReference type="OMA" id="MAVYRLW"/>
<dbReference type="eggNOG" id="KOG1205">
    <property type="taxonomic scope" value="Eukaryota"/>
</dbReference>
<dbReference type="OrthoDB" id="1933717at2759"/>
<keyword evidence="2" id="KW-0560">Oxidoreductase</keyword>
<dbReference type="PANTHER" id="PTHR42901">
    <property type="entry name" value="ALCOHOL DEHYDROGENASE"/>
    <property type="match status" value="1"/>
</dbReference>
<dbReference type="EMBL" id="KE145357">
    <property type="protein sequence ID" value="EPE33749.1"/>
    <property type="molecule type" value="Genomic_DNA"/>
</dbReference>
<dbReference type="GeneID" id="19465815"/>
<comment type="similarity">
    <text evidence="1">Belongs to the short-chain dehydrogenases/reductases (SDR) family.</text>
</comment>
<proteinExistence type="inferred from homology"/>
<evidence type="ECO:0000313" key="6">
    <source>
        <dbReference type="Proteomes" id="UP000016922"/>
    </source>
</evidence>
<feature type="region of interest" description="Disordered" evidence="3">
    <location>
        <begin position="1"/>
        <end position="33"/>
    </location>
</feature>
<organism evidence="5 6">
    <name type="scientific">Glarea lozoyensis (strain ATCC 20868 / MF5171)</name>
    <dbReference type="NCBI Taxonomy" id="1116229"/>
    <lineage>
        <taxon>Eukaryota</taxon>
        <taxon>Fungi</taxon>
        <taxon>Dikarya</taxon>
        <taxon>Ascomycota</taxon>
        <taxon>Pezizomycotina</taxon>
        <taxon>Leotiomycetes</taxon>
        <taxon>Helotiales</taxon>
        <taxon>Helotiaceae</taxon>
        <taxon>Glarea</taxon>
    </lineage>
</organism>
<dbReference type="RefSeq" id="XP_008078901.1">
    <property type="nucleotide sequence ID" value="XM_008080710.1"/>
</dbReference>
<dbReference type="Gene3D" id="3.40.50.720">
    <property type="entry name" value="NAD(P)-binding Rossmann-like Domain"/>
    <property type="match status" value="1"/>
</dbReference>
<evidence type="ECO:0000256" key="2">
    <source>
        <dbReference type="ARBA" id="ARBA00023002"/>
    </source>
</evidence>
<feature type="domain" description="Ketoreductase" evidence="4">
    <location>
        <begin position="34"/>
        <end position="209"/>
    </location>
</feature>
<reference evidence="5 6" key="1">
    <citation type="journal article" date="2013" name="BMC Genomics">
        <title>Genomics-driven discovery of the pneumocandin biosynthetic gene cluster in the fungus Glarea lozoyensis.</title>
        <authorList>
            <person name="Chen L."/>
            <person name="Yue Q."/>
            <person name="Zhang X."/>
            <person name="Xiang M."/>
            <person name="Wang C."/>
            <person name="Li S."/>
            <person name="Che Y."/>
            <person name="Ortiz-Lopez F.J."/>
            <person name="Bills G.F."/>
            <person name="Liu X."/>
            <person name="An Z."/>
        </authorList>
    </citation>
    <scope>NUCLEOTIDE SEQUENCE [LARGE SCALE GENOMIC DNA]</scope>
    <source>
        <strain evidence="6">ATCC 20868 / MF5171</strain>
    </source>
</reference>
<evidence type="ECO:0000256" key="3">
    <source>
        <dbReference type="SAM" id="MobiDB-lite"/>
    </source>
</evidence>
<dbReference type="InterPro" id="IPR057326">
    <property type="entry name" value="KR_dom"/>
</dbReference>
<sequence length="296" mass="31848">MTESPPFPSPTKKWHTKAQPSTSPTRPELSAKGKSIIITGGGSTGIGGETARYFAAAGASRIALLGRREKPLLDNKVFINEKSPDVEVFTICTDVTKKKDVDAAFAQFAGNGKINVLVHAAAVVGPKETVADVNGEEYLACIQTNVAGSLWVAQAFLRHAAPDAVAIAINSWGAHLSLNDAFPSYCVAKLAVYRLWDTVALANPNLSVFHTQPGVILTEMNLSVGGAESFKDVKTDDVSLPASFNVWLTSPEARFLRGKFLWCNWDVDELMAQAEEIEKGTKLNIGLVGWPFESES</sequence>
<dbReference type="GO" id="GO:0016491">
    <property type="term" value="F:oxidoreductase activity"/>
    <property type="evidence" value="ECO:0007669"/>
    <property type="project" value="UniProtKB-KW"/>
</dbReference>
<evidence type="ECO:0000256" key="1">
    <source>
        <dbReference type="ARBA" id="ARBA00006484"/>
    </source>
</evidence>
<dbReference type="HOGENOM" id="CLU_010194_8_2_1"/>
<evidence type="ECO:0000259" key="4">
    <source>
        <dbReference type="SMART" id="SM00822"/>
    </source>
</evidence>